<protein>
    <submittedName>
        <fullName evidence="1">Uncharacterized protein</fullName>
    </submittedName>
</protein>
<name>A0A9N9Z8T4_9HYPO</name>
<organism evidence="1 2">
    <name type="scientific">Clonostachys solani</name>
    <dbReference type="NCBI Taxonomy" id="160281"/>
    <lineage>
        <taxon>Eukaryota</taxon>
        <taxon>Fungi</taxon>
        <taxon>Dikarya</taxon>
        <taxon>Ascomycota</taxon>
        <taxon>Pezizomycotina</taxon>
        <taxon>Sordariomycetes</taxon>
        <taxon>Hypocreomycetidae</taxon>
        <taxon>Hypocreales</taxon>
        <taxon>Bionectriaceae</taxon>
        <taxon>Clonostachys</taxon>
    </lineage>
</organism>
<accession>A0A9N9Z8T4</accession>
<evidence type="ECO:0000313" key="2">
    <source>
        <dbReference type="Proteomes" id="UP000775872"/>
    </source>
</evidence>
<dbReference type="Proteomes" id="UP000775872">
    <property type="component" value="Unassembled WGS sequence"/>
</dbReference>
<comment type="caution">
    <text evidence="1">The sequence shown here is derived from an EMBL/GenBank/DDBJ whole genome shotgun (WGS) entry which is preliminary data.</text>
</comment>
<dbReference type="AlphaFoldDB" id="A0A9N9Z8T4"/>
<proteinExistence type="predicted"/>
<sequence>MANSGNDGSSAPLLCQDLESSNPAFQQTGTVDWVAVGKSSVGFTVDALSRLSKCGVDALTIYAARGIFSMMQLGARGEERLDKALGEIRAASAFDNVLYFGFGVKHIIRIMRDSREGMSCIGICACLTEEFSTEISAKVLRDLLQLYSPPADLTPALRQWKALVETSQGSLAATEFPLILHQVTKIYMQDGETNRRYCAPSKDIAQVLKGLFDVSIGQLDRLYLTGGSECAWIAAVGYWLLDLCVEVQDVSGEVLYRLDGSLQLANNEARVVITYEAEPSKRFQLARKCFVIPNGRSLFYDNAHQEEKVVSLGRVDWSTCCVDTFGKPMKDLLSKHAPMTGTCLGSAARVLLALMGNKGDDVDPDARQTFRGTHPPATSIGYGRGFYLTARQLLPELGRNPNLLPSIENAIGYSYPEAQKKYSQDMNYLSKMCTCPSCNDGDQGSPRPQEKFCLTLLVETLCYLVVLMSGCCTHQDLTLRPTRSGIESLYWDRRALRPPAGDDNYESPLEGLSRWNFTSYLAPIKTLFVGRDYTLEEKTRGYYPAAVATAGLCFYLNTLCEVTSNPESACLVNIIPGGIQWNDFIYHQIQDDRDDTQPQASTSGYDSIPARPINTYDSFSNISSPATNLQVKLVVEEASIQQMTLVAKYRVSSPDRAGHFNIGVYSIWSQLNQALTLADCHNEVCGSLEGIPSVFVEGEGLINQELDLLSSQVPIIRVLTGQDLAVWVALSQKDMYWGEEGFERNQASLVNTLQGRQCVYCCVTNGLKYLDRLDSLCDQAEDEFIA</sequence>
<dbReference type="OrthoDB" id="3344043at2759"/>
<reference evidence="1" key="1">
    <citation type="submission" date="2021-10" db="EMBL/GenBank/DDBJ databases">
        <authorList>
            <person name="Piombo E."/>
        </authorList>
    </citation>
    <scope>NUCLEOTIDE SEQUENCE</scope>
</reference>
<gene>
    <name evidence="1" type="ORF">CSOL1703_00014251</name>
</gene>
<evidence type="ECO:0000313" key="1">
    <source>
        <dbReference type="EMBL" id="CAH0051602.1"/>
    </source>
</evidence>
<dbReference type="EMBL" id="CABFOC020000042">
    <property type="protein sequence ID" value="CAH0051602.1"/>
    <property type="molecule type" value="Genomic_DNA"/>
</dbReference>
<keyword evidence="2" id="KW-1185">Reference proteome</keyword>